<keyword evidence="2" id="KW-1185">Reference proteome</keyword>
<dbReference type="InParanoid" id="V4U4B0"/>
<dbReference type="Proteomes" id="UP000030687">
    <property type="component" value="Unassembled WGS sequence"/>
</dbReference>
<evidence type="ECO:0000313" key="2">
    <source>
        <dbReference type="Proteomes" id="UP000030687"/>
    </source>
</evidence>
<gene>
    <name evidence="1" type="ORF">CICLE_v10018386mg</name>
</gene>
<dbReference type="Gramene" id="ESR60732">
    <property type="protein sequence ID" value="ESR60732"/>
    <property type="gene ID" value="CICLE_v10018386mg"/>
</dbReference>
<accession>V4U4B0</accession>
<protein>
    <submittedName>
        <fullName evidence="1">Uncharacterized protein</fullName>
    </submittedName>
</protein>
<proteinExistence type="predicted"/>
<sequence>MRLSKIYIGKIDTGLVLHWRVLSIYMNWMELYCRLNGKRNLMELLLSFDILMYICGILGQKKKKKKFTL</sequence>
<dbReference type="KEGG" id="cic:CICLE_v10018386mg"/>
<dbReference type="AlphaFoldDB" id="V4U4B0"/>
<dbReference type="EMBL" id="KI536312">
    <property type="protein sequence ID" value="ESR60732.1"/>
    <property type="molecule type" value="Genomic_DNA"/>
</dbReference>
<reference evidence="1 2" key="1">
    <citation type="submission" date="2013-10" db="EMBL/GenBank/DDBJ databases">
        <authorList>
            <consortium name="International Citrus Genome Consortium"/>
            <person name="Jenkins J."/>
            <person name="Schmutz J."/>
            <person name="Prochnik S."/>
            <person name="Rokhsar D."/>
            <person name="Gmitter F."/>
            <person name="Ollitrault P."/>
            <person name="Machado M."/>
            <person name="Talon M."/>
            <person name="Wincker P."/>
            <person name="Jaillon O."/>
            <person name="Morgante M."/>
        </authorList>
    </citation>
    <scope>NUCLEOTIDE SEQUENCE</scope>
    <source>
        <strain evidence="2">cv. Clemenules</strain>
    </source>
</reference>
<organism evidence="1 2">
    <name type="scientific">Citrus clementina</name>
    <name type="common">Clementine</name>
    <name type="synonym">Citrus deliciosa x Citrus sinensis</name>
    <dbReference type="NCBI Taxonomy" id="85681"/>
    <lineage>
        <taxon>Eukaryota</taxon>
        <taxon>Viridiplantae</taxon>
        <taxon>Streptophyta</taxon>
        <taxon>Embryophyta</taxon>
        <taxon>Tracheophyta</taxon>
        <taxon>Spermatophyta</taxon>
        <taxon>Magnoliopsida</taxon>
        <taxon>eudicotyledons</taxon>
        <taxon>Gunneridae</taxon>
        <taxon>Pentapetalae</taxon>
        <taxon>rosids</taxon>
        <taxon>malvids</taxon>
        <taxon>Sapindales</taxon>
        <taxon>Rutaceae</taxon>
        <taxon>Aurantioideae</taxon>
        <taxon>Citrus</taxon>
    </lineage>
</organism>
<evidence type="ECO:0000313" key="1">
    <source>
        <dbReference type="EMBL" id="ESR60732.1"/>
    </source>
</evidence>
<name>V4U4B0_CITCL</name>